<feature type="compositionally biased region" description="Basic and acidic residues" evidence="1">
    <location>
        <begin position="979"/>
        <end position="990"/>
    </location>
</feature>
<feature type="region of interest" description="Disordered" evidence="1">
    <location>
        <begin position="837"/>
        <end position="876"/>
    </location>
</feature>
<dbReference type="Pfam" id="PF00612">
    <property type="entry name" value="IQ"/>
    <property type="match status" value="2"/>
</dbReference>
<proteinExistence type="evidence at transcript level"/>
<feature type="compositionally biased region" description="Basic and acidic residues" evidence="1">
    <location>
        <begin position="121"/>
        <end position="141"/>
    </location>
</feature>
<dbReference type="EMBL" id="GEFM01000098">
    <property type="protein sequence ID" value="JAP75698.1"/>
    <property type="molecule type" value="mRNA"/>
</dbReference>
<feature type="compositionally biased region" description="Basic and acidic residues" evidence="1">
    <location>
        <begin position="1"/>
        <end position="34"/>
    </location>
</feature>
<sequence length="990" mass="106210">VKSEAGQEPSDVREECKPDVARVGPEKPPPDSRPPEPIPGRTSHEPGTPVDQDVVKRPGDGAPDAPPRSALTKKPSKLESAKEDVLGVFESMKKNVGAAKEAFFERPGKTDQPKPASPKSTEPKTPDVPEVKKAEDEKGKPESFLQKLRFGKSEDQKSKEKGSPEAVSSPAETEKQPSGTHVPQFGQNVSALAETPGLLGEKAQGALDAGKTNVELMSKQAHVATVSLKQTSQDVFDAGRVEAESLKQKSQHVLDVGKAQADALKQKSQEAIDAGKVQAESLKQKPQEVVDATKAQVESLKQTTEQSLESIKQQVFDAGQAQAESLKHKSVEAFDAGKAQAEFLKQKSCDVIEAGKAKAESLKQTSREAVDFGKNTLGSLHQKSLQVAEATKEKTQDLKQSSQDTIDAGKSKAASVLQQVQTSVVTAADQLKMKSEEALEAGKQQAQMLDQKSREVVVTGKTNVEDLKHSAQEAVQAAKSKALETADSAREKAHETTDAAKVKAEDIKQKAQDALNTEKSKAEQVIQGVVDAGKTKAGFFTDKSAETLDASNVKVGAFIQELTPTVLAATDGAKQASQEAVDIRKSDVAFLQQKSVDAASVLREMSKDAAATTGKTADSLTDKAKETYDIGKQKVDTFLQQVKPAVVGASDTVKQRSQDAFDTSKSMADSYAEQIKAFMFDESDAAKKSPPDVSADEKGARALGAEEEPAGTLLDQVKFAALSSQAALELAYRDPLGLENKNEATKGASRTEVLGSPETAAFQVGNEKSFDGFGKQASECLQTDSQEMFDSAKSKAELLVDHVISSVVGASESLKNASEDAFGSDKEKIEFLKERAQQEFESGKSKTNTEHANQQVSSATRLEFEGTGGEQPKPSELLLLHVEQGDRRSLSPKLEDIETAVVKIQAGVRGYLTRKNLHERSPQPQHDDSEYQTADVDQGEASGESEPSSTAAAATKIQAAFRGYRVRKELKPDNGPSGLHKEERELVESR</sequence>
<dbReference type="PANTHER" id="PTHR10699:SF11">
    <property type="entry name" value="IGLOO, ISOFORM A"/>
    <property type="match status" value="1"/>
</dbReference>
<dbReference type="Gene3D" id="1.20.5.190">
    <property type="match status" value="1"/>
</dbReference>
<dbReference type="InterPro" id="IPR000048">
    <property type="entry name" value="IQ_motif_EF-hand-BS"/>
</dbReference>
<dbReference type="AlphaFoldDB" id="A0A131YAX9"/>
<evidence type="ECO:0000313" key="2">
    <source>
        <dbReference type="EMBL" id="JAP75698.1"/>
    </source>
</evidence>
<reference evidence="2" key="1">
    <citation type="submission" date="2016-02" db="EMBL/GenBank/DDBJ databases">
        <title>RNAseq analyses of the midgut from blood- or serum-fed Ixodes ricinus ticks.</title>
        <authorList>
            <person name="Perner J."/>
            <person name="Provaznik J."/>
            <person name="Schrenkova J."/>
            <person name="Urbanova V."/>
            <person name="Ribeiro J.M."/>
            <person name="Kopacek P."/>
        </authorList>
    </citation>
    <scope>NUCLEOTIDE SEQUENCE</scope>
    <source>
        <tissue evidence="2">Gut</tissue>
    </source>
</reference>
<organism evidence="2">
    <name type="scientific">Ixodes ricinus</name>
    <name type="common">Common tick</name>
    <name type="synonym">Acarus ricinus</name>
    <dbReference type="NCBI Taxonomy" id="34613"/>
    <lineage>
        <taxon>Eukaryota</taxon>
        <taxon>Metazoa</taxon>
        <taxon>Ecdysozoa</taxon>
        <taxon>Arthropoda</taxon>
        <taxon>Chelicerata</taxon>
        <taxon>Arachnida</taxon>
        <taxon>Acari</taxon>
        <taxon>Parasitiformes</taxon>
        <taxon>Ixodida</taxon>
        <taxon>Ixodoidea</taxon>
        <taxon>Ixodidae</taxon>
        <taxon>Ixodinae</taxon>
        <taxon>Ixodes</taxon>
    </lineage>
</organism>
<feature type="compositionally biased region" description="Basic and acidic residues" evidence="1">
    <location>
        <begin position="151"/>
        <end position="163"/>
    </location>
</feature>
<feature type="compositionally biased region" description="Polar residues" evidence="1">
    <location>
        <begin position="176"/>
        <end position="190"/>
    </location>
</feature>
<accession>A0A131YAX9</accession>
<feature type="compositionally biased region" description="Basic and acidic residues" evidence="1">
    <location>
        <begin position="837"/>
        <end position="849"/>
    </location>
</feature>
<evidence type="ECO:0000256" key="1">
    <source>
        <dbReference type="SAM" id="MobiDB-lite"/>
    </source>
</evidence>
<dbReference type="GO" id="GO:0005516">
    <property type="term" value="F:calmodulin binding"/>
    <property type="evidence" value="ECO:0007669"/>
    <property type="project" value="TreeGrafter"/>
</dbReference>
<feature type="compositionally biased region" description="Low complexity" evidence="1">
    <location>
        <begin position="939"/>
        <end position="954"/>
    </location>
</feature>
<feature type="region of interest" description="Disordered" evidence="1">
    <location>
        <begin position="387"/>
        <end position="406"/>
    </location>
</feature>
<dbReference type="PROSITE" id="PS50096">
    <property type="entry name" value="IQ"/>
    <property type="match status" value="2"/>
</dbReference>
<feature type="compositionally biased region" description="Basic and acidic residues" evidence="1">
    <location>
        <begin position="102"/>
        <end position="112"/>
    </location>
</feature>
<dbReference type="PANTHER" id="PTHR10699">
    <property type="entry name" value="NEUROMODULIN"/>
    <property type="match status" value="1"/>
</dbReference>
<name>A0A131YAX9_IXORI</name>
<feature type="region of interest" description="Disordered" evidence="1">
    <location>
        <begin position="911"/>
        <end position="954"/>
    </location>
</feature>
<feature type="region of interest" description="Disordered" evidence="1">
    <location>
        <begin position="1"/>
        <end position="81"/>
    </location>
</feature>
<feature type="compositionally biased region" description="Polar residues" evidence="1">
    <location>
        <begin position="850"/>
        <end position="860"/>
    </location>
</feature>
<protein>
    <submittedName>
        <fullName evidence="2">Putative microtubule-associated protein futsch</fullName>
    </submittedName>
</protein>
<feature type="compositionally biased region" description="Basic and acidic residues" evidence="1">
    <location>
        <begin position="916"/>
        <end position="929"/>
    </location>
</feature>
<feature type="non-terminal residue" evidence="2">
    <location>
        <position position="1"/>
    </location>
</feature>
<dbReference type="SMART" id="SM00015">
    <property type="entry name" value="IQ"/>
    <property type="match status" value="2"/>
</dbReference>
<feature type="region of interest" description="Disordered" evidence="1">
    <location>
        <begin position="967"/>
        <end position="990"/>
    </location>
</feature>
<feature type="region of interest" description="Disordered" evidence="1">
    <location>
        <begin position="100"/>
        <end position="197"/>
    </location>
</feature>
<feature type="region of interest" description="Disordered" evidence="1">
    <location>
        <begin position="482"/>
        <end position="504"/>
    </location>
</feature>